<feature type="compositionally biased region" description="Polar residues" evidence="5">
    <location>
        <begin position="783"/>
        <end position="792"/>
    </location>
</feature>
<dbReference type="SMR" id="A0A1I7SWR7"/>
<feature type="region of interest" description="Disordered" evidence="5">
    <location>
        <begin position="1"/>
        <end position="64"/>
    </location>
</feature>
<dbReference type="OrthoDB" id="5872154at2759"/>
<keyword evidence="1" id="KW-0479">Metal-binding</keyword>
<evidence type="ECO:0000256" key="2">
    <source>
        <dbReference type="ARBA" id="ARBA00022771"/>
    </source>
</evidence>
<dbReference type="InterPro" id="IPR013083">
    <property type="entry name" value="Znf_RING/FYVE/PHD"/>
</dbReference>
<evidence type="ECO:0000256" key="4">
    <source>
        <dbReference type="PROSITE-ProRule" id="PRU00091"/>
    </source>
</evidence>
<proteinExistence type="predicted"/>
<feature type="region of interest" description="Disordered" evidence="5">
    <location>
        <begin position="533"/>
        <end position="557"/>
    </location>
</feature>
<dbReference type="GO" id="GO:0008270">
    <property type="term" value="F:zinc ion binding"/>
    <property type="evidence" value="ECO:0007669"/>
    <property type="project" value="UniProtKB-KW"/>
</dbReference>
<feature type="region of interest" description="Disordered" evidence="5">
    <location>
        <begin position="705"/>
        <end position="799"/>
    </location>
</feature>
<dbReference type="PANTHER" id="PTHR46319">
    <property type="entry name" value="ZINC FINGER FYVE DOMAIN-CONTAINING PROTEIN"/>
    <property type="match status" value="1"/>
</dbReference>
<protein>
    <submittedName>
        <fullName evidence="7">(pine wood nematode) hypothetical protein</fullName>
    </submittedName>
    <submittedName>
        <fullName evidence="10">FYVE-type domain-containing protein</fullName>
    </submittedName>
</protein>
<dbReference type="PANTHER" id="PTHR46319:SF3">
    <property type="entry name" value="ZINC FINGER FYVE DOMAIN-CONTAINING PROTEIN"/>
    <property type="match status" value="1"/>
</dbReference>
<dbReference type="GO" id="GO:0031901">
    <property type="term" value="C:early endosome membrane"/>
    <property type="evidence" value="ECO:0007669"/>
    <property type="project" value="TreeGrafter"/>
</dbReference>
<dbReference type="EMBL" id="CAJFDI010000002">
    <property type="protein sequence ID" value="CAD5216554.1"/>
    <property type="molecule type" value="Genomic_DNA"/>
</dbReference>
<dbReference type="Proteomes" id="UP000095284">
    <property type="component" value="Unplaced"/>
</dbReference>
<evidence type="ECO:0000259" key="6">
    <source>
        <dbReference type="PROSITE" id="PS50178"/>
    </source>
</evidence>
<feature type="compositionally biased region" description="Low complexity" evidence="5">
    <location>
        <begin position="717"/>
        <end position="733"/>
    </location>
</feature>
<evidence type="ECO:0000313" key="9">
    <source>
        <dbReference type="Proteomes" id="UP000659654"/>
    </source>
</evidence>
<evidence type="ECO:0000313" key="8">
    <source>
        <dbReference type="Proteomes" id="UP000095284"/>
    </source>
</evidence>
<dbReference type="Gene3D" id="3.30.500.40">
    <property type="match status" value="1"/>
</dbReference>
<gene>
    <name evidence="7" type="ORF">BXYJ_LOCUS4593</name>
</gene>
<dbReference type="InterPro" id="IPR022557">
    <property type="entry name" value="SARA-like_C"/>
</dbReference>
<feature type="compositionally biased region" description="Polar residues" evidence="5">
    <location>
        <begin position="36"/>
        <end position="48"/>
    </location>
</feature>
<organism evidence="8 10">
    <name type="scientific">Bursaphelenchus xylophilus</name>
    <name type="common">Pinewood nematode worm</name>
    <name type="synonym">Aphelenchoides xylophilus</name>
    <dbReference type="NCBI Taxonomy" id="6326"/>
    <lineage>
        <taxon>Eukaryota</taxon>
        <taxon>Metazoa</taxon>
        <taxon>Ecdysozoa</taxon>
        <taxon>Nematoda</taxon>
        <taxon>Chromadorea</taxon>
        <taxon>Rhabditida</taxon>
        <taxon>Tylenchina</taxon>
        <taxon>Tylenchomorpha</taxon>
        <taxon>Aphelenchoidea</taxon>
        <taxon>Aphelenchoididae</taxon>
        <taxon>Bursaphelenchus</taxon>
    </lineage>
</organism>
<evidence type="ECO:0000256" key="5">
    <source>
        <dbReference type="SAM" id="MobiDB-lite"/>
    </source>
</evidence>
<feature type="domain" description="FYVE-type" evidence="6">
    <location>
        <begin position="631"/>
        <end position="692"/>
    </location>
</feature>
<dbReference type="EMBL" id="CAJFCV020000002">
    <property type="protein sequence ID" value="CAG9099844.1"/>
    <property type="molecule type" value="Genomic_DNA"/>
</dbReference>
<dbReference type="SUPFAM" id="SSF57903">
    <property type="entry name" value="FYVE/PHD zinc finger"/>
    <property type="match status" value="1"/>
</dbReference>
<evidence type="ECO:0000256" key="3">
    <source>
        <dbReference type="ARBA" id="ARBA00022833"/>
    </source>
</evidence>
<dbReference type="GO" id="GO:0016197">
    <property type="term" value="P:endosomal transport"/>
    <property type="evidence" value="ECO:0007669"/>
    <property type="project" value="TreeGrafter"/>
</dbReference>
<dbReference type="SMART" id="SM00064">
    <property type="entry name" value="FYVE"/>
    <property type="match status" value="1"/>
</dbReference>
<name>A0A1I7SWR7_BURXY</name>
<dbReference type="Pfam" id="PF11979">
    <property type="entry name" value="SARA_C"/>
    <property type="match status" value="1"/>
</dbReference>
<dbReference type="eggNOG" id="KOG1841">
    <property type="taxonomic scope" value="Eukaryota"/>
</dbReference>
<reference evidence="10" key="1">
    <citation type="submission" date="2016-11" db="UniProtKB">
        <authorList>
            <consortium name="WormBaseParasite"/>
        </authorList>
    </citation>
    <scope>IDENTIFICATION</scope>
</reference>
<evidence type="ECO:0000313" key="10">
    <source>
        <dbReference type="WBParaSite" id="BXY_1749800.1"/>
    </source>
</evidence>
<dbReference type="InterPro" id="IPR000306">
    <property type="entry name" value="Znf_FYVE"/>
</dbReference>
<feature type="region of interest" description="Disordered" evidence="5">
    <location>
        <begin position="455"/>
        <end position="489"/>
    </location>
</feature>
<dbReference type="PROSITE" id="PS50178">
    <property type="entry name" value="ZF_FYVE"/>
    <property type="match status" value="1"/>
</dbReference>
<dbReference type="Gene3D" id="3.30.40.10">
    <property type="entry name" value="Zinc/RING finger domain, C3HC4 (zinc finger)"/>
    <property type="match status" value="1"/>
</dbReference>
<evidence type="ECO:0000313" key="7">
    <source>
        <dbReference type="EMBL" id="CAD5216554.1"/>
    </source>
</evidence>
<dbReference type="Proteomes" id="UP000659654">
    <property type="component" value="Unassembled WGS sequence"/>
</dbReference>
<keyword evidence="2 4" id="KW-0863">Zinc-finger</keyword>
<dbReference type="SMART" id="SM01421">
    <property type="entry name" value="DUF3480"/>
    <property type="match status" value="1"/>
</dbReference>
<feature type="region of interest" description="Disordered" evidence="5">
    <location>
        <begin position="366"/>
        <end position="391"/>
    </location>
</feature>
<feature type="compositionally biased region" description="Basic and acidic residues" evidence="5">
    <location>
        <begin position="455"/>
        <end position="476"/>
    </location>
</feature>
<feature type="compositionally biased region" description="Polar residues" evidence="5">
    <location>
        <begin position="541"/>
        <end position="551"/>
    </location>
</feature>
<dbReference type="Pfam" id="PF01363">
    <property type="entry name" value="FYVE"/>
    <property type="match status" value="1"/>
</dbReference>
<dbReference type="InterPro" id="IPR017455">
    <property type="entry name" value="Znf_FYVE-rel"/>
</dbReference>
<dbReference type="InterPro" id="IPR011011">
    <property type="entry name" value="Znf_FYVE_PHD"/>
</dbReference>
<evidence type="ECO:0000256" key="1">
    <source>
        <dbReference type="ARBA" id="ARBA00022723"/>
    </source>
</evidence>
<dbReference type="WBParaSite" id="BXY_1749800.1">
    <property type="protein sequence ID" value="BXY_1749800.1"/>
    <property type="gene ID" value="BXY_1749800"/>
</dbReference>
<keyword evidence="3" id="KW-0862">Zinc</keyword>
<accession>A0A1I7SWR7</accession>
<keyword evidence="9" id="KW-1185">Reference proteome</keyword>
<feature type="compositionally biased region" description="Basic and acidic residues" evidence="5">
    <location>
        <begin position="49"/>
        <end position="64"/>
    </location>
</feature>
<dbReference type="Gene3D" id="3.30.1360.220">
    <property type="entry name" value="Domain of unknown function (DUF3480), N-terminal subdomain"/>
    <property type="match status" value="1"/>
</dbReference>
<sequence length="1360" mass="153239">MGDMDNLLQELEQSVQKEISEDKMKSRKVPSHPFSERNQQTNSNVEKQNSSHEDKHEDLEKKQNDINVNEEVALVDLDEALSVNVEPTLLTSPMINIIQPSPLHEERPDDKIHFGTHLDFRREASTTSLREEESHDPDIHKFSDFSKDFSFNSLEQTSNIPLGNNLVVDDTLKRSGSSRSVLDEGEDDEDEMLKALEMLDRRESREQSMESDDGIVMKNVSVEKLDDVADEEKEAQLEAVGNDFTAPAQDDRMCMVEENTDLRACVNKDVDLHLPRLSVGDVSGVLSTSCNECAEINLKQPVESYDEEKDITEPADAGDAVPNTAVENDTSVVKFLVDELVENTAKRHLTQEEESDQQVERRLDLHEEDGKNSSISVDSKTGGISGNVGLQSSTDAASVSLLTGVEDDNEGLTPEMEAELEDLEKELRSEGLLEDEIEGIKEFVKEEIERGESIQKEETQNVKEVKGEGEVMSREVEQEEVNEVEPLDKPSDEAFDCQVQDSEVTLRTDELEVQMEEKIEHEEGVLGVGRSNFYDDETSTHNDSTSEVTQGQEERPHLPVKSVEELDPDSQTLALEVHEDPGTSGMHILPEQPKPLSVIASTHTVGNVGTDLRLTESELQLGKVKPNWIKDEEYKKCMICLSKFTIVNRRHHCRCCGRVLCSECCSIRRKLDYMEENEKAQRVCQPCNLTLDRIEVYEKTQENIQPQQLESVENEVPTNLPSLPSTSTESSALVRRKSVLKQKRGDSESGQSPPDNGDLQRKRSVRFLDGIAPGTENTRNESAEGQQGSTRPTKPKRISSRKLRELMAQDEGKLLSDGDRFYTICDTFTGELKRIQIEEITERFKNGFVVRLVIKRNVHLVISYNNEEDDGIVSLYTSGLNTLGIEEVLIAYTSDVHPQFPFGLCRLLSRFSGECLKPRTDQLDDVNGIRHCGVRMANSIEIKEEEVEGLEGFKSAFFAPYMDQEIKRIVSPNGPFRVGVLIKEVELPLMKALPMRILTRLGMINDVYPFPIVNDMKRAPVFDGLSDLTQLSSSTILTMFHDFRLNSYQMPYIATSCVMINEKTTTVLLPVWAKEQMKAILNSQMNLLAWACDINEECDSILTCEHLGSSFQTRIFMKESDRNSIGVSFVAFSTGHKGGDNDFSQTLVEDGVVIRFTGDTLEFVQKKLQNGDGFELESNGMKLKIEWVENTLLSIMGPIKSPIDGIDLRGYIQYGLTLERALHSNNLFQNSRNHALRLGSVIRLVTKKLDVQLQSHFFDACEQLTMWLRSTLEDYIPLLIGIDIRSIEIRLHASQDNVGFELANWTGLEEAHSEYIGLLSEKVLPILYQILASNTGDFNVELHLPIVSIYPLPKEDEATD</sequence>
<reference evidence="7" key="2">
    <citation type="submission" date="2020-09" db="EMBL/GenBank/DDBJ databases">
        <authorList>
            <person name="Kikuchi T."/>
        </authorList>
    </citation>
    <scope>NUCLEOTIDE SEQUENCE</scope>
    <source>
        <strain evidence="7">Ka4C1</strain>
    </source>
</reference>
<dbReference type="Proteomes" id="UP000582659">
    <property type="component" value="Unassembled WGS sequence"/>
</dbReference>